<gene>
    <name evidence="1" type="ORF">MNBD_NITROSPINAE04-1729</name>
</gene>
<dbReference type="AlphaFoldDB" id="A0A3B1BDJ0"/>
<name>A0A3B1BDJ0_9ZZZZ</name>
<organism evidence="1">
    <name type="scientific">hydrothermal vent metagenome</name>
    <dbReference type="NCBI Taxonomy" id="652676"/>
    <lineage>
        <taxon>unclassified sequences</taxon>
        <taxon>metagenomes</taxon>
        <taxon>ecological metagenomes</taxon>
    </lineage>
</organism>
<sequence length="197" mass="23338">MNDKISVIFEKIKDLETELEEEVNRVSEKLTYTIEKKKILFEKSVIDYHRKFRKNFYRFIREASIVHGLTAPFIYGLAAPLVFIDLSVSIYQAVCFPVYGIKKVPRSDFITLDRHNLAYLNWFEKFNCAYCGYANGLAGYLREVSARTEAYWCPIKHARRIKSYHSKYHTFEEYGDAEGFSNRMKRINEERKSRRAV</sequence>
<accession>A0A3B1BDJ0</accession>
<dbReference type="EMBL" id="UOGA01000063">
    <property type="protein sequence ID" value="VAX16336.1"/>
    <property type="molecule type" value="Genomic_DNA"/>
</dbReference>
<protein>
    <submittedName>
        <fullName evidence="1">Uncharacterized protein</fullName>
    </submittedName>
</protein>
<reference evidence="1" key="1">
    <citation type="submission" date="2018-06" db="EMBL/GenBank/DDBJ databases">
        <authorList>
            <person name="Zhirakovskaya E."/>
        </authorList>
    </citation>
    <scope>NUCLEOTIDE SEQUENCE</scope>
</reference>
<evidence type="ECO:0000313" key="1">
    <source>
        <dbReference type="EMBL" id="VAX16336.1"/>
    </source>
</evidence>
<proteinExistence type="predicted"/>